<evidence type="ECO:0000313" key="4">
    <source>
        <dbReference type="Proteomes" id="UP001200110"/>
    </source>
</evidence>
<dbReference type="Pfam" id="PF00501">
    <property type="entry name" value="AMP-binding"/>
    <property type="match status" value="1"/>
</dbReference>
<dbReference type="InterPro" id="IPR025110">
    <property type="entry name" value="AMP-bd_C"/>
</dbReference>
<organism evidence="3 4">
    <name type="scientific">Gordonia liuliyuniae</name>
    <dbReference type="NCBI Taxonomy" id="2911517"/>
    <lineage>
        <taxon>Bacteria</taxon>
        <taxon>Bacillati</taxon>
        <taxon>Actinomycetota</taxon>
        <taxon>Actinomycetes</taxon>
        <taxon>Mycobacteriales</taxon>
        <taxon>Gordoniaceae</taxon>
        <taxon>Gordonia</taxon>
    </lineage>
</organism>
<dbReference type="PANTHER" id="PTHR43767">
    <property type="entry name" value="LONG-CHAIN-FATTY-ACID--COA LIGASE"/>
    <property type="match status" value="1"/>
</dbReference>
<dbReference type="InterPro" id="IPR020845">
    <property type="entry name" value="AMP-binding_CS"/>
</dbReference>
<evidence type="ECO:0000313" key="3">
    <source>
        <dbReference type="EMBL" id="MCF8589585.1"/>
    </source>
</evidence>
<reference evidence="3 4" key="1">
    <citation type="submission" date="2022-01" db="EMBL/GenBank/DDBJ databases">
        <authorList>
            <person name="Huang Y."/>
        </authorList>
    </citation>
    <scope>NUCLEOTIDE SEQUENCE [LARGE SCALE GENOMIC DNA]</scope>
    <source>
        <strain evidence="3 4">HY366</strain>
    </source>
</reference>
<dbReference type="InterPro" id="IPR042099">
    <property type="entry name" value="ANL_N_sf"/>
</dbReference>
<name>A0ABS9IVR5_9ACTN</name>
<dbReference type="RefSeq" id="WP_236998823.1">
    <property type="nucleotide sequence ID" value="NZ_JAKKOR010000011.1"/>
</dbReference>
<feature type="domain" description="AMP-binding enzyme C-terminal" evidence="2">
    <location>
        <begin position="454"/>
        <end position="529"/>
    </location>
</feature>
<dbReference type="Gene3D" id="3.30.300.30">
    <property type="match status" value="1"/>
</dbReference>
<dbReference type="SUPFAM" id="SSF56801">
    <property type="entry name" value="Acetyl-CoA synthetase-like"/>
    <property type="match status" value="1"/>
</dbReference>
<dbReference type="InterPro" id="IPR045851">
    <property type="entry name" value="AMP-bd_C_sf"/>
</dbReference>
<keyword evidence="4" id="KW-1185">Reference proteome</keyword>
<dbReference type="NCBIfam" id="NF005863">
    <property type="entry name" value="PRK07798.1"/>
    <property type="match status" value="1"/>
</dbReference>
<dbReference type="Gene3D" id="3.40.50.12780">
    <property type="entry name" value="N-terminal domain of ligase-like"/>
    <property type="match status" value="1"/>
</dbReference>
<dbReference type="PROSITE" id="PS00455">
    <property type="entry name" value="AMP_BINDING"/>
    <property type="match status" value="1"/>
</dbReference>
<sequence>MAFTIADLIEHAVDLMPDRIALESGDESRTYAQMEERSNAIAHTLAELGVRPGDRVGLYSRNTIESVEAMIAIFKIRAVMVNVNYRYVESELEHIIADSGMKVLIHEERYTGRVCNVLSKSAFDVTARIVISTPFDQQAAAVDQPGTPVPGVAVVDYEDAIADSSHERDFDQRSDDDLYIVYTGGTTGKPKGVVWRQEDVWRVLGGGIDWYTGTPVADEWEHARTGAEGGQLVRFPIPPFIHGGSQWAIFQSLFAGGKSVVYPDFDPAAVWEAVDKHKVNVIFITGDAMGRPMIEALEAGEYDTSSIVSVASSAALFSPAVKERYLDKFPNAVVVDAIGSSETGFGGMGMAVKGQSRVGAPTVKADPNTHVLRADGTRIQPGDDETGRLARSGHIPLRYHNAPAKSAETFVEYDGVRYSLPGDFARLEADGTITMLGRGSMSINTGGEKVFPEEVEAALKSHPDVFDVSVVGVPDERFGQRVAAVVAARNGARPTLPELGEVVRVVLAGYKAPRSIWFVDELKRSPAGKPDYRWAADVASSREPDESL</sequence>
<evidence type="ECO:0000259" key="2">
    <source>
        <dbReference type="Pfam" id="PF13193"/>
    </source>
</evidence>
<gene>
    <name evidence="3" type="ORF">L5G33_14070</name>
</gene>
<evidence type="ECO:0000259" key="1">
    <source>
        <dbReference type="Pfam" id="PF00501"/>
    </source>
</evidence>
<feature type="domain" description="AMP-dependent synthetase/ligase" evidence="1">
    <location>
        <begin position="10"/>
        <end position="393"/>
    </location>
</feature>
<dbReference type="Proteomes" id="UP001200110">
    <property type="component" value="Unassembled WGS sequence"/>
</dbReference>
<proteinExistence type="predicted"/>
<comment type="caution">
    <text evidence="3">The sequence shown here is derived from an EMBL/GenBank/DDBJ whole genome shotgun (WGS) entry which is preliminary data.</text>
</comment>
<protein>
    <submittedName>
        <fullName evidence="3">Acyl-CoA synthetase</fullName>
    </submittedName>
</protein>
<accession>A0ABS9IVR5</accession>
<dbReference type="EMBL" id="JAKKOR010000011">
    <property type="protein sequence ID" value="MCF8589585.1"/>
    <property type="molecule type" value="Genomic_DNA"/>
</dbReference>
<dbReference type="PANTHER" id="PTHR43767:SF1">
    <property type="entry name" value="NONRIBOSOMAL PEPTIDE SYNTHASE PES1 (EUROFUNG)-RELATED"/>
    <property type="match status" value="1"/>
</dbReference>
<dbReference type="InterPro" id="IPR000873">
    <property type="entry name" value="AMP-dep_synth/lig_dom"/>
</dbReference>
<dbReference type="Pfam" id="PF13193">
    <property type="entry name" value="AMP-binding_C"/>
    <property type="match status" value="1"/>
</dbReference>
<dbReference type="InterPro" id="IPR050237">
    <property type="entry name" value="ATP-dep_AMP-bd_enzyme"/>
</dbReference>